<comment type="caution">
    <text evidence="3">The sequence shown here is derived from an EMBL/GenBank/DDBJ whole genome shotgun (WGS) entry which is preliminary data.</text>
</comment>
<evidence type="ECO:0000256" key="2">
    <source>
        <dbReference type="SAM" id="Phobius"/>
    </source>
</evidence>
<dbReference type="OrthoDB" id="3866629at2"/>
<dbReference type="HOGENOM" id="CLU_905462_0_0_11"/>
<accession>A0A066YSC5</accession>
<dbReference type="RefSeq" id="WP_035866735.1">
    <property type="nucleotide sequence ID" value="NZ_KK853997.1"/>
</dbReference>
<feature type="region of interest" description="Disordered" evidence="1">
    <location>
        <begin position="86"/>
        <end position="108"/>
    </location>
</feature>
<gene>
    <name evidence="3" type="ORF">KCH_53570</name>
</gene>
<feature type="compositionally biased region" description="Low complexity" evidence="1">
    <location>
        <begin position="99"/>
        <end position="108"/>
    </location>
</feature>
<dbReference type="PATRIC" id="fig|1348663.4.peg.5185"/>
<keyword evidence="2" id="KW-0472">Membrane</keyword>
<proteinExistence type="predicted"/>
<evidence type="ECO:0000256" key="1">
    <source>
        <dbReference type="SAM" id="MobiDB-lite"/>
    </source>
</evidence>
<evidence type="ECO:0000313" key="3">
    <source>
        <dbReference type="EMBL" id="KDN82884.1"/>
    </source>
</evidence>
<keyword evidence="2" id="KW-1133">Transmembrane helix</keyword>
<dbReference type="AlphaFoldDB" id="A0A066YSC5"/>
<name>A0A066YSC5_9ACTN</name>
<organism evidence="3 4">
    <name type="scientific">Kitasatospora cheerisanensis KCTC 2395</name>
    <dbReference type="NCBI Taxonomy" id="1348663"/>
    <lineage>
        <taxon>Bacteria</taxon>
        <taxon>Bacillati</taxon>
        <taxon>Actinomycetota</taxon>
        <taxon>Actinomycetes</taxon>
        <taxon>Kitasatosporales</taxon>
        <taxon>Streptomycetaceae</taxon>
        <taxon>Kitasatospora</taxon>
    </lineage>
</organism>
<dbReference type="Proteomes" id="UP000027178">
    <property type="component" value="Unassembled WGS sequence"/>
</dbReference>
<feature type="transmembrane region" description="Helical" evidence="2">
    <location>
        <begin position="52"/>
        <end position="76"/>
    </location>
</feature>
<feature type="compositionally biased region" description="Gly residues" evidence="1">
    <location>
        <begin position="88"/>
        <end position="98"/>
    </location>
</feature>
<protein>
    <submittedName>
        <fullName evidence="3">Uncharacterized protein</fullName>
    </submittedName>
</protein>
<evidence type="ECO:0000313" key="4">
    <source>
        <dbReference type="Proteomes" id="UP000027178"/>
    </source>
</evidence>
<keyword evidence="2" id="KW-0812">Transmembrane</keyword>
<dbReference type="EMBL" id="JNBY01000099">
    <property type="protein sequence ID" value="KDN82884.1"/>
    <property type="molecule type" value="Genomic_DNA"/>
</dbReference>
<keyword evidence="4" id="KW-1185">Reference proteome</keyword>
<reference evidence="3 4" key="1">
    <citation type="submission" date="2014-05" db="EMBL/GenBank/DDBJ databases">
        <title>Draft Genome Sequence of Kitasatospora cheerisanensis KCTC 2395.</title>
        <authorList>
            <person name="Nam D.H."/>
        </authorList>
    </citation>
    <scope>NUCLEOTIDE SEQUENCE [LARGE SCALE GENOMIC DNA]</scope>
    <source>
        <strain evidence="3 4">KCTC 2395</strain>
    </source>
</reference>
<dbReference type="eggNOG" id="ENOG5031DCC">
    <property type="taxonomic scope" value="Bacteria"/>
</dbReference>
<sequence length="307" mass="31922">MTAGGNGIPGAGGDLSVELGLAAAAADVRIGSVPVEGIVAGGRRIRRRRRTLVGALTLASVVALGSGTAAGLHGFAGNDRTVQALVPPGGGTGGGTGGAPALTPGDAPAAARDPFTPVRVEIGHGTVDGKEWKLWEALWPLAPKERAYEQAVAVWQERHAVDPSIEKPTEAYVHQYWQPNEDVVNEYVTFDGVRQKYDTQGSYPAPGHLDPRMANTFGGGILGPSDKSGTPGPLPIRLAVMSLGPDVGKVVVTWSDGSVVEPQLVTVGDSPYHRLVVAEQPGKKVVSWQFWDKNGAKLPDAGTKLLG</sequence>